<reference evidence="1 2" key="1">
    <citation type="journal article" date="2018" name="Nat. Ecol. Evol.">
        <title>Pezizomycetes genomes reveal the molecular basis of ectomycorrhizal truffle lifestyle.</title>
        <authorList>
            <person name="Murat C."/>
            <person name="Payen T."/>
            <person name="Noel B."/>
            <person name="Kuo A."/>
            <person name="Morin E."/>
            <person name="Chen J."/>
            <person name="Kohler A."/>
            <person name="Krizsan K."/>
            <person name="Balestrini R."/>
            <person name="Da Silva C."/>
            <person name="Montanini B."/>
            <person name="Hainaut M."/>
            <person name="Levati E."/>
            <person name="Barry K.W."/>
            <person name="Belfiori B."/>
            <person name="Cichocki N."/>
            <person name="Clum A."/>
            <person name="Dockter R.B."/>
            <person name="Fauchery L."/>
            <person name="Guy J."/>
            <person name="Iotti M."/>
            <person name="Le Tacon F."/>
            <person name="Lindquist E.A."/>
            <person name="Lipzen A."/>
            <person name="Malagnac F."/>
            <person name="Mello A."/>
            <person name="Molinier V."/>
            <person name="Miyauchi S."/>
            <person name="Poulain J."/>
            <person name="Riccioni C."/>
            <person name="Rubini A."/>
            <person name="Sitrit Y."/>
            <person name="Splivallo R."/>
            <person name="Traeger S."/>
            <person name="Wang M."/>
            <person name="Zifcakova L."/>
            <person name="Wipf D."/>
            <person name="Zambonelli A."/>
            <person name="Paolocci F."/>
            <person name="Nowrousian M."/>
            <person name="Ottonello S."/>
            <person name="Baldrian P."/>
            <person name="Spatafora J.W."/>
            <person name="Henrissat B."/>
            <person name="Nagy L.G."/>
            <person name="Aury J.M."/>
            <person name="Wincker P."/>
            <person name="Grigoriev I.V."/>
            <person name="Bonfante P."/>
            <person name="Martin F.M."/>
        </authorList>
    </citation>
    <scope>NUCLEOTIDE SEQUENCE [LARGE SCALE GENOMIC DNA]</scope>
    <source>
        <strain evidence="1 2">120613-1</strain>
    </source>
</reference>
<keyword evidence="2" id="KW-1185">Reference proteome</keyword>
<dbReference type="AlphaFoldDB" id="A0A3N4K6F2"/>
<evidence type="ECO:0000313" key="1">
    <source>
        <dbReference type="EMBL" id="RPB06137.1"/>
    </source>
</evidence>
<name>A0A3N4K6F2_9PEZI</name>
<protein>
    <submittedName>
        <fullName evidence="1">Uncharacterized protein</fullName>
    </submittedName>
</protein>
<organism evidence="1 2">
    <name type="scientific">Choiromyces venosus 120613-1</name>
    <dbReference type="NCBI Taxonomy" id="1336337"/>
    <lineage>
        <taxon>Eukaryota</taxon>
        <taxon>Fungi</taxon>
        <taxon>Dikarya</taxon>
        <taxon>Ascomycota</taxon>
        <taxon>Pezizomycotina</taxon>
        <taxon>Pezizomycetes</taxon>
        <taxon>Pezizales</taxon>
        <taxon>Tuberaceae</taxon>
        <taxon>Choiromyces</taxon>
    </lineage>
</organism>
<sequence>MSCAVSVVGGNPATRRGAKQRIQLSSYCIVYQPPAFNNHVALKMRGGTPIPCICIKRSLAATAPWFVGNQSA</sequence>
<dbReference type="Proteomes" id="UP000276215">
    <property type="component" value="Unassembled WGS sequence"/>
</dbReference>
<gene>
    <name evidence="1" type="ORF">L873DRAFT_1797060</name>
</gene>
<evidence type="ECO:0000313" key="2">
    <source>
        <dbReference type="Proteomes" id="UP000276215"/>
    </source>
</evidence>
<accession>A0A3N4K6F2</accession>
<dbReference type="EMBL" id="ML120351">
    <property type="protein sequence ID" value="RPB06137.1"/>
    <property type="molecule type" value="Genomic_DNA"/>
</dbReference>
<proteinExistence type="predicted"/>